<name>M1K441_ENCCN</name>
<feature type="compositionally biased region" description="Basic and acidic residues" evidence="1">
    <location>
        <begin position="114"/>
        <end position="128"/>
    </location>
</feature>
<protein>
    <submittedName>
        <fullName evidence="2">Uncharacterized protein</fullName>
    </submittedName>
</protein>
<dbReference type="VEuPathDB" id="MicrosporidiaDB:AEWQ_061520"/>
<dbReference type="AlphaFoldDB" id="M1K441"/>
<feature type="compositionally biased region" description="Polar residues" evidence="1">
    <location>
        <begin position="361"/>
        <end position="385"/>
    </location>
</feature>
<evidence type="ECO:0000256" key="1">
    <source>
        <dbReference type="SAM" id="MobiDB-lite"/>
    </source>
</evidence>
<gene>
    <name evidence="2" type="ORF">ECU06_1540</name>
</gene>
<feature type="compositionally biased region" description="Basic and acidic residues" evidence="1">
    <location>
        <begin position="350"/>
        <end position="359"/>
    </location>
</feature>
<proteinExistence type="predicted"/>
<feature type="compositionally biased region" description="Basic and acidic residues" evidence="1">
    <location>
        <begin position="152"/>
        <end position="205"/>
    </location>
</feature>
<dbReference type="VEuPathDB" id="MicrosporidiaDB:ECU06_1540"/>
<dbReference type="VEuPathDB" id="MicrosporidiaDB:AEWR_061530"/>
<evidence type="ECO:0000313" key="2">
    <source>
        <dbReference type="EMBL" id="AGE95678.1"/>
    </source>
</evidence>
<feature type="compositionally biased region" description="Basic and acidic residues" evidence="1">
    <location>
        <begin position="323"/>
        <end position="337"/>
    </location>
</feature>
<feature type="region of interest" description="Disordered" evidence="1">
    <location>
        <begin position="323"/>
        <end position="385"/>
    </location>
</feature>
<dbReference type="VEuPathDB" id="MicrosporidiaDB:M970_061530"/>
<feature type="region of interest" description="Disordered" evidence="1">
    <location>
        <begin position="109"/>
        <end position="227"/>
    </location>
</feature>
<accession>M1K441</accession>
<organism evidence="2">
    <name type="scientific">Encephalitozoon cuniculi</name>
    <name type="common">Microsporidian parasite</name>
    <dbReference type="NCBI Taxonomy" id="6035"/>
    <lineage>
        <taxon>Eukaryota</taxon>
        <taxon>Fungi</taxon>
        <taxon>Fungi incertae sedis</taxon>
        <taxon>Microsporidia</taxon>
        <taxon>Unikaryonidae</taxon>
        <taxon>Encephalitozoon</taxon>
    </lineage>
</organism>
<sequence length="499" mass="56912">MLSTFLFLPIVMCDRLLRLKHKDGLYVTNNDGTLKLECPMLPSMSDQRVVVHNRALYFFKDGIYYTLAMTHGGLEIKLIVYNAISEKGIGFLSSPTFRPRRRKIDPFGYLSHAGHKENPGDARKEKDNLPANKMKSGLQRSMSGSERPIAQKRNERIPKIQPREHGEYSEDRAGWRDRGSRQVKREKSQEAGIIEERPKPSREGLDEAEEPDNDSTGPKHDIPAEPRLNVEMSSVLRRVGFPKKTGLARQSYVVESDSKMDEHEFGYIIKNVLISEIDNKGHFTLVGGNNACVTYYKGSFVFMPCSRAPEQIFKLESSEEVAKRGKPFGPEDPKVGEIQDVAALDSTESEDGKKEEDLYKNPQSRFYSSKSTSRDTSNFIATSTKADSRGTYRSRYLNDRPEKEELHVGYSKRDGRDELSRSALNLENVHEPLKIDVKTTKTTVGINPVGNHHVQEENNRKDLDYKPKEANRRQKLSLDDDFMDKFRELLTNSDLNNFV</sequence>
<dbReference type="VEuPathDB" id="MicrosporidiaDB:AEWD_061550"/>
<dbReference type="EMBL" id="KC513609">
    <property type="protein sequence ID" value="AGE95678.1"/>
    <property type="molecule type" value="Genomic_DNA"/>
</dbReference>
<reference evidence="2" key="1">
    <citation type="journal article" date="2013" name="Eukaryot. Cell">
        <title>Extremely Reduced Levels of Heterozygosity in the Vertebrate Pathogen Encephalitozoon cuniculi.</title>
        <authorList>
            <person name="Selman M."/>
            <person name="Sak B."/>
            <person name="Kvac M."/>
            <person name="Farinelli L."/>
            <person name="Weiss L.M."/>
            <person name="Corradi N."/>
        </authorList>
    </citation>
    <scope>NUCLEOTIDE SEQUENCE</scope>
</reference>